<keyword evidence="2" id="KW-1185">Reference proteome</keyword>
<dbReference type="InterPro" id="IPR032710">
    <property type="entry name" value="NTF2-like_dom_sf"/>
</dbReference>
<reference evidence="1" key="1">
    <citation type="submission" date="2023-10" db="EMBL/GenBank/DDBJ databases">
        <authorList>
            <person name="Hackl T."/>
        </authorList>
    </citation>
    <scope>NUCLEOTIDE SEQUENCE</scope>
</reference>
<dbReference type="EMBL" id="CAUWAG010000018">
    <property type="protein sequence ID" value="CAJ2511893.1"/>
    <property type="molecule type" value="Genomic_DNA"/>
</dbReference>
<accession>A0AAI8VWU2</accession>
<name>A0AAI8VWU2_9PEZI</name>
<proteinExistence type="predicted"/>
<organism evidence="1 2">
    <name type="scientific">Anthostomella pinea</name>
    <dbReference type="NCBI Taxonomy" id="933095"/>
    <lineage>
        <taxon>Eukaryota</taxon>
        <taxon>Fungi</taxon>
        <taxon>Dikarya</taxon>
        <taxon>Ascomycota</taxon>
        <taxon>Pezizomycotina</taxon>
        <taxon>Sordariomycetes</taxon>
        <taxon>Xylariomycetidae</taxon>
        <taxon>Xylariales</taxon>
        <taxon>Xylariaceae</taxon>
        <taxon>Anthostomella</taxon>
    </lineage>
</organism>
<protein>
    <submittedName>
        <fullName evidence="1">Uu.00g075180.m01.CDS01</fullName>
    </submittedName>
</protein>
<comment type="caution">
    <text evidence="1">The sequence shown here is derived from an EMBL/GenBank/DDBJ whole genome shotgun (WGS) entry which is preliminary data.</text>
</comment>
<gene>
    <name evidence="1" type="ORF">KHLLAP_LOCUS12361</name>
</gene>
<evidence type="ECO:0000313" key="1">
    <source>
        <dbReference type="EMBL" id="CAJ2511893.1"/>
    </source>
</evidence>
<sequence length="281" mass="30413">MATTEDLEKGRITDTVGSFLATIVDSEKRSTEAHKYFLQDCHCVLSKPDGLVISTVKDHLNSPGTTKPISASAGSVSTETLREPAQAVWVAGDLAAVWTGSRLMKDGNEVKSSVMLLSLLKVKDDWKICGVAETLWEAGTPTPSLSSNLTETPGLMAPIDALLSAFSKPDWPALSQWFLDGGASLQSRPPAEYQVTNLEQSIVRLQGILDQLPPGTTFEEKLHDIEARTCGDLGFVWAPFVIEAGGRKSHEGFNIFSLLKRDDRWVISGCQNIGEPLKSAA</sequence>
<evidence type="ECO:0000313" key="2">
    <source>
        <dbReference type="Proteomes" id="UP001295740"/>
    </source>
</evidence>
<dbReference type="SUPFAM" id="SSF54427">
    <property type="entry name" value="NTF2-like"/>
    <property type="match status" value="1"/>
</dbReference>
<dbReference type="AlphaFoldDB" id="A0AAI8VWU2"/>
<dbReference type="Proteomes" id="UP001295740">
    <property type="component" value="Unassembled WGS sequence"/>
</dbReference>